<comment type="subcellular location">
    <subcellularLocation>
        <location evidence="1">Nucleus</location>
    </subcellularLocation>
</comment>
<feature type="repeat" description="WD" evidence="7">
    <location>
        <begin position="57"/>
        <end position="90"/>
    </location>
</feature>
<feature type="repeat" description="WD" evidence="7">
    <location>
        <begin position="100"/>
        <end position="141"/>
    </location>
</feature>
<dbReference type="InterPro" id="IPR052234">
    <property type="entry name" value="U5_snRNP_Component"/>
</dbReference>
<accession>A0AAN7TKR7</accession>
<sequence>MDNKRKQKDEIVLLNGSNNTPNKKQKNELQVVSSGEGKEIILGTERTSKLEHPIIQLTGHKGEIYSCKFNSHGTALASGGSDKEIFLWNVYGECINYSVLKGHKGTILELHWSTDSNEIYSACTDKSIGIWDSNRGELIKRIREHGGVVNSCCPARRGPPLVASGSDDRSARIFDTRSKGSTHLFQHKYPVTSVCFSDASDQLITGGIDNVIRVWDIRNDEEPLYTLVGHQDTITSTSVSKDGAYLLSNSMDNSCKIWDIRPYAPPNRNIKTFTGTQNNFEKNLIKSSWSIDGRRIGSGSSDRQVYVWDTNTKQLQYCLPGHTGTVNEVAFHPNEPIIASCSSDKSIYLGEIKP</sequence>
<dbReference type="GO" id="GO:0000375">
    <property type="term" value="P:RNA splicing, via transesterification reactions"/>
    <property type="evidence" value="ECO:0007669"/>
    <property type="project" value="UniProtKB-ARBA"/>
</dbReference>
<feature type="repeat" description="WD" evidence="7">
    <location>
        <begin position="184"/>
        <end position="225"/>
    </location>
</feature>
<keyword evidence="5" id="KW-0508">mRNA splicing</keyword>
<dbReference type="InterPro" id="IPR020472">
    <property type="entry name" value="WD40_PAC1"/>
</dbReference>
<dbReference type="PRINTS" id="PR00320">
    <property type="entry name" value="GPROTEINBRPT"/>
</dbReference>
<dbReference type="InterPro" id="IPR036322">
    <property type="entry name" value="WD40_repeat_dom_sf"/>
</dbReference>
<keyword evidence="4" id="KW-0677">Repeat</keyword>
<dbReference type="InterPro" id="IPR015943">
    <property type="entry name" value="WD40/YVTN_repeat-like_dom_sf"/>
</dbReference>
<gene>
    <name evidence="8" type="ORF">RB653_009917</name>
</gene>
<dbReference type="InterPro" id="IPR019775">
    <property type="entry name" value="WD40_repeat_CS"/>
</dbReference>
<dbReference type="InterPro" id="IPR001680">
    <property type="entry name" value="WD40_rpt"/>
</dbReference>
<feature type="repeat" description="WD" evidence="7">
    <location>
        <begin position="227"/>
        <end position="261"/>
    </location>
</feature>
<evidence type="ECO:0000256" key="1">
    <source>
        <dbReference type="ARBA" id="ARBA00004123"/>
    </source>
</evidence>
<evidence type="ECO:0000313" key="9">
    <source>
        <dbReference type="Proteomes" id="UP001344447"/>
    </source>
</evidence>
<evidence type="ECO:0000256" key="5">
    <source>
        <dbReference type="ARBA" id="ARBA00023187"/>
    </source>
</evidence>
<comment type="caution">
    <text evidence="8">The sequence shown here is derived from an EMBL/GenBank/DDBJ whole genome shotgun (WGS) entry which is preliminary data.</text>
</comment>
<evidence type="ECO:0000256" key="6">
    <source>
        <dbReference type="ARBA" id="ARBA00023242"/>
    </source>
</evidence>
<dbReference type="FunFam" id="2.130.10.10:FF:000229">
    <property type="entry name" value="Small nuclear ribonucleoprotein U5 subunit 40"/>
    <property type="match status" value="1"/>
</dbReference>
<dbReference type="GO" id="GO:0003723">
    <property type="term" value="F:RNA binding"/>
    <property type="evidence" value="ECO:0007669"/>
    <property type="project" value="TreeGrafter"/>
</dbReference>
<dbReference type="AlphaFoldDB" id="A0AAN7TKR7"/>
<keyword evidence="3" id="KW-0507">mRNA processing</keyword>
<dbReference type="PROSITE" id="PS50082">
    <property type="entry name" value="WD_REPEATS_2"/>
    <property type="match status" value="6"/>
</dbReference>
<name>A0AAN7TKR7_9MYCE</name>
<keyword evidence="9" id="KW-1185">Reference proteome</keyword>
<dbReference type="Proteomes" id="UP001344447">
    <property type="component" value="Unassembled WGS sequence"/>
</dbReference>
<dbReference type="GO" id="GO:0071013">
    <property type="term" value="C:catalytic step 2 spliceosome"/>
    <property type="evidence" value="ECO:0007669"/>
    <property type="project" value="TreeGrafter"/>
</dbReference>
<dbReference type="SUPFAM" id="SSF50978">
    <property type="entry name" value="WD40 repeat-like"/>
    <property type="match status" value="1"/>
</dbReference>
<evidence type="ECO:0000256" key="2">
    <source>
        <dbReference type="ARBA" id="ARBA00022574"/>
    </source>
</evidence>
<dbReference type="SMART" id="SM00320">
    <property type="entry name" value="WD40"/>
    <property type="match status" value="7"/>
</dbReference>
<proteinExistence type="predicted"/>
<keyword evidence="6" id="KW-0539">Nucleus</keyword>
<dbReference type="GO" id="GO:0006397">
    <property type="term" value="P:mRNA processing"/>
    <property type="evidence" value="ECO:0007669"/>
    <property type="project" value="UniProtKB-KW"/>
</dbReference>
<dbReference type="Pfam" id="PF00400">
    <property type="entry name" value="WD40"/>
    <property type="match status" value="7"/>
</dbReference>
<reference evidence="8 9" key="1">
    <citation type="submission" date="2023-11" db="EMBL/GenBank/DDBJ databases">
        <title>Dfirmibasis_genome.</title>
        <authorList>
            <person name="Edelbroek B."/>
            <person name="Kjellin J."/>
            <person name="Jerlstrom-Hultqvist J."/>
            <person name="Soderbom F."/>
        </authorList>
    </citation>
    <scope>NUCLEOTIDE SEQUENCE [LARGE SCALE GENOMIC DNA]</scope>
    <source>
        <strain evidence="8 9">TNS-C-14</strain>
    </source>
</reference>
<evidence type="ECO:0000256" key="3">
    <source>
        <dbReference type="ARBA" id="ARBA00022664"/>
    </source>
</evidence>
<dbReference type="EMBL" id="JAVFKY010000006">
    <property type="protein sequence ID" value="KAK5574664.1"/>
    <property type="molecule type" value="Genomic_DNA"/>
</dbReference>
<dbReference type="PROSITE" id="PS00678">
    <property type="entry name" value="WD_REPEATS_1"/>
    <property type="match status" value="3"/>
</dbReference>
<keyword evidence="2 7" id="KW-0853">WD repeat</keyword>
<dbReference type="PANTHER" id="PTHR44006">
    <property type="entry name" value="U5 SMALL NUCLEAR RIBONUCLEOPROTEIN 40 KDA PROTEIN"/>
    <property type="match status" value="1"/>
</dbReference>
<feature type="repeat" description="WD" evidence="7">
    <location>
        <begin position="288"/>
        <end position="318"/>
    </location>
</feature>
<evidence type="ECO:0000313" key="8">
    <source>
        <dbReference type="EMBL" id="KAK5574664.1"/>
    </source>
</evidence>
<evidence type="ECO:0000256" key="4">
    <source>
        <dbReference type="ARBA" id="ARBA00022737"/>
    </source>
</evidence>
<dbReference type="Gene3D" id="2.130.10.10">
    <property type="entry name" value="YVTN repeat-like/Quinoprotein amine dehydrogenase"/>
    <property type="match status" value="1"/>
</dbReference>
<dbReference type="PANTHER" id="PTHR44006:SF1">
    <property type="entry name" value="U5 SMALL NUCLEAR RIBONUCLEOPROTEIN 40 KDA PROTEIN"/>
    <property type="match status" value="1"/>
</dbReference>
<evidence type="ECO:0000256" key="7">
    <source>
        <dbReference type="PROSITE-ProRule" id="PRU00221"/>
    </source>
</evidence>
<dbReference type="PROSITE" id="PS50294">
    <property type="entry name" value="WD_REPEATS_REGION"/>
    <property type="match status" value="5"/>
</dbReference>
<dbReference type="GO" id="GO:0005682">
    <property type="term" value="C:U5 snRNP"/>
    <property type="evidence" value="ECO:0007669"/>
    <property type="project" value="UniProtKB-ARBA"/>
</dbReference>
<feature type="repeat" description="WD" evidence="7">
    <location>
        <begin position="319"/>
        <end position="354"/>
    </location>
</feature>
<dbReference type="CDD" id="cd00200">
    <property type="entry name" value="WD40"/>
    <property type="match status" value="1"/>
</dbReference>
<organism evidence="8 9">
    <name type="scientific">Dictyostelium firmibasis</name>
    <dbReference type="NCBI Taxonomy" id="79012"/>
    <lineage>
        <taxon>Eukaryota</taxon>
        <taxon>Amoebozoa</taxon>
        <taxon>Evosea</taxon>
        <taxon>Eumycetozoa</taxon>
        <taxon>Dictyostelia</taxon>
        <taxon>Dictyosteliales</taxon>
        <taxon>Dictyosteliaceae</taxon>
        <taxon>Dictyostelium</taxon>
    </lineage>
</organism>
<protein>
    <submittedName>
        <fullName evidence="8">Uncharacterized protein</fullName>
    </submittedName>
</protein>